<dbReference type="EMBL" id="FNPG01000004">
    <property type="protein sequence ID" value="SDX86011.1"/>
    <property type="molecule type" value="Genomic_DNA"/>
</dbReference>
<dbReference type="PROSITE" id="PS50885">
    <property type="entry name" value="HAMP"/>
    <property type="match status" value="1"/>
</dbReference>
<evidence type="ECO:0000313" key="8">
    <source>
        <dbReference type="Proteomes" id="UP000183918"/>
    </source>
</evidence>
<accession>A0A1H3F4U9</accession>
<keyword evidence="4" id="KW-0812">Transmembrane</keyword>
<evidence type="ECO:0000256" key="3">
    <source>
        <dbReference type="PROSITE-ProRule" id="PRU00284"/>
    </source>
</evidence>
<keyword evidence="4" id="KW-0472">Membrane</keyword>
<feature type="transmembrane region" description="Helical" evidence="4">
    <location>
        <begin position="199"/>
        <end position="220"/>
    </location>
</feature>
<dbReference type="SMART" id="SM00283">
    <property type="entry name" value="MA"/>
    <property type="match status" value="1"/>
</dbReference>
<name>A0A1H3F4U9_9FIRM</name>
<dbReference type="InterPro" id="IPR004089">
    <property type="entry name" value="MCPsignal_dom"/>
</dbReference>
<evidence type="ECO:0000259" key="6">
    <source>
        <dbReference type="PROSITE" id="PS50885"/>
    </source>
</evidence>
<evidence type="ECO:0000256" key="4">
    <source>
        <dbReference type="SAM" id="Phobius"/>
    </source>
</evidence>
<dbReference type="SUPFAM" id="SSF58104">
    <property type="entry name" value="Methyl-accepting chemotaxis protein (MCP) signaling domain"/>
    <property type="match status" value="1"/>
</dbReference>
<gene>
    <name evidence="7" type="ORF">SAMN02910414_00144</name>
</gene>
<dbReference type="InterPro" id="IPR003660">
    <property type="entry name" value="HAMP_dom"/>
</dbReference>
<proteinExistence type="inferred from homology"/>
<organism evidence="7 8">
    <name type="scientific">Lachnobacterium bovis DSM 14045</name>
    <dbReference type="NCBI Taxonomy" id="1122142"/>
    <lineage>
        <taxon>Bacteria</taxon>
        <taxon>Bacillati</taxon>
        <taxon>Bacillota</taxon>
        <taxon>Clostridia</taxon>
        <taxon>Lachnospirales</taxon>
        <taxon>Lachnospiraceae</taxon>
        <taxon>Lachnobacterium</taxon>
    </lineage>
</organism>
<dbReference type="PANTHER" id="PTHR32089">
    <property type="entry name" value="METHYL-ACCEPTING CHEMOTAXIS PROTEIN MCPB"/>
    <property type="match status" value="1"/>
</dbReference>
<evidence type="ECO:0000259" key="5">
    <source>
        <dbReference type="PROSITE" id="PS50111"/>
    </source>
</evidence>
<feature type="transmembrane region" description="Helical" evidence="4">
    <location>
        <begin position="20"/>
        <end position="39"/>
    </location>
</feature>
<protein>
    <submittedName>
        <fullName evidence="7">Methyl-accepting chemotaxis protein (MCP) signalling domain-containing protein</fullName>
    </submittedName>
</protein>
<feature type="domain" description="Methyl-accepting transducer" evidence="5">
    <location>
        <begin position="283"/>
        <end position="583"/>
    </location>
</feature>
<dbReference type="Proteomes" id="UP000183918">
    <property type="component" value="Unassembled WGS sequence"/>
</dbReference>
<keyword evidence="1 3" id="KW-0807">Transducer</keyword>
<reference evidence="7 8" key="1">
    <citation type="submission" date="2016-10" db="EMBL/GenBank/DDBJ databases">
        <authorList>
            <person name="de Groot N.N."/>
        </authorList>
    </citation>
    <scope>NUCLEOTIDE SEQUENCE [LARGE SCALE GENOMIC DNA]</scope>
    <source>
        <strain evidence="7 8">DSM 14045</strain>
    </source>
</reference>
<evidence type="ECO:0000256" key="2">
    <source>
        <dbReference type="ARBA" id="ARBA00029447"/>
    </source>
</evidence>
<dbReference type="Pfam" id="PF00015">
    <property type="entry name" value="MCPsignal"/>
    <property type="match status" value="1"/>
</dbReference>
<dbReference type="GO" id="GO:0016020">
    <property type="term" value="C:membrane"/>
    <property type="evidence" value="ECO:0007669"/>
    <property type="project" value="InterPro"/>
</dbReference>
<dbReference type="OrthoDB" id="9760371at2"/>
<comment type="similarity">
    <text evidence="2">Belongs to the methyl-accepting chemotaxis (MCP) protein family.</text>
</comment>
<dbReference type="GO" id="GO:0007165">
    <property type="term" value="P:signal transduction"/>
    <property type="evidence" value="ECO:0007669"/>
    <property type="project" value="UniProtKB-KW"/>
</dbReference>
<dbReference type="PROSITE" id="PS50111">
    <property type="entry name" value="CHEMOTAXIS_TRANSDUC_2"/>
    <property type="match status" value="1"/>
</dbReference>
<keyword evidence="4" id="KW-1133">Transmembrane helix</keyword>
<dbReference type="RefSeq" id="WP_074715078.1">
    <property type="nucleotide sequence ID" value="NZ_FNPG01000004.1"/>
</dbReference>
<dbReference type="PANTHER" id="PTHR32089:SF112">
    <property type="entry name" value="LYSOZYME-LIKE PROTEIN-RELATED"/>
    <property type="match status" value="1"/>
</dbReference>
<evidence type="ECO:0000256" key="1">
    <source>
        <dbReference type="ARBA" id="ARBA00023224"/>
    </source>
</evidence>
<dbReference type="STRING" id="1122142.SAMN02910414_00144"/>
<keyword evidence="8" id="KW-1185">Reference proteome</keyword>
<dbReference type="AlphaFoldDB" id="A0A1H3F4U9"/>
<feature type="domain" description="HAMP" evidence="6">
    <location>
        <begin position="224"/>
        <end position="278"/>
    </location>
</feature>
<sequence>MNKRGKVSLKDTILFQVGSLNILMLIAFIIVMVLVVGAMNKTTSTSKEMFHYVVKLNNCEAKLKNDLMSLYDQTTGYVFADAQETKSALGPQIDTAQKDIQTDIDSLNKIFKNTSNKKVITQLKEIKIQNTNLNELIKLSMKQSDENKKDSAFKTLLDEAEIQKVAILHSTKVIDNAISDSVEETTTTMQNLYNTGIKMALSGIVIFIIIIIFNFVNSYISIINKITKISGEVENIIKKIDNEDGDLTLRINTNTKSELVYIKDGINLFIETLQKIMKSVKDGSIVLTKSAEEVNTQITNTNDNITSTSAALEQLSASMETVSVTVDVINEKVSDVKQAADDISSEASNGNDKAMNIKEEANIIKTSIQSKKNETTKNMNTLSTILNDSLKDSEKVGQINELTDVILDIADQTNLLSLNASIEAARAGEAGKGFAVVASEISSLAANSRDTASRIQNISTDVTNAVSALAVNAQKVLEFINTTVLADYDQFVETGEKYENTAIIMTEMLKKFNDKAENLDIIMTDMLDSIGMIISTIQESTEAINMSAQNSTEIVTGMQEISEVIEENTRVTHELSEQTKKFTIL</sequence>
<evidence type="ECO:0000313" key="7">
    <source>
        <dbReference type="EMBL" id="SDX86011.1"/>
    </source>
</evidence>
<dbReference type="Gene3D" id="1.10.287.950">
    <property type="entry name" value="Methyl-accepting chemotaxis protein"/>
    <property type="match status" value="1"/>
</dbReference>